<proteinExistence type="predicted"/>
<keyword evidence="1" id="KW-0812">Transmembrane</keyword>
<gene>
    <name evidence="3" type="ORF">HYN49_09155</name>
</gene>
<dbReference type="EMBL" id="CP029187">
    <property type="protein sequence ID" value="AWI26049.1"/>
    <property type="molecule type" value="Genomic_DNA"/>
</dbReference>
<evidence type="ECO:0000256" key="1">
    <source>
        <dbReference type="SAM" id="Phobius"/>
    </source>
</evidence>
<feature type="domain" description="2TM" evidence="2">
    <location>
        <begin position="20"/>
        <end position="102"/>
    </location>
</feature>
<keyword evidence="1" id="KW-1133">Transmembrane helix</keyword>
<dbReference type="InterPro" id="IPR025698">
    <property type="entry name" value="2TM_dom"/>
</dbReference>
<keyword evidence="4" id="KW-1185">Reference proteome</keyword>
<dbReference type="OrthoDB" id="1495672at2"/>
<evidence type="ECO:0000313" key="4">
    <source>
        <dbReference type="Proteomes" id="UP000244937"/>
    </source>
</evidence>
<protein>
    <recommendedName>
        <fullName evidence="2">2TM domain-containing protein</fullName>
    </recommendedName>
</protein>
<accession>A0A2S1SI63</accession>
<feature type="transmembrane region" description="Helical" evidence="1">
    <location>
        <begin position="31"/>
        <end position="53"/>
    </location>
</feature>
<dbReference type="AlphaFoldDB" id="A0A2S1SI63"/>
<evidence type="ECO:0000259" key="2">
    <source>
        <dbReference type="Pfam" id="PF13239"/>
    </source>
</evidence>
<organism evidence="3 4">
    <name type="scientific">Flavobacterium pallidum</name>
    <dbReference type="NCBI Taxonomy" id="2172098"/>
    <lineage>
        <taxon>Bacteria</taxon>
        <taxon>Pseudomonadati</taxon>
        <taxon>Bacteroidota</taxon>
        <taxon>Flavobacteriia</taxon>
        <taxon>Flavobacteriales</taxon>
        <taxon>Flavobacteriaceae</taxon>
        <taxon>Flavobacterium</taxon>
    </lineage>
</organism>
<evidence type="ECO:0000313" key="3">
    <source>
        <dbReference type="EMBL" id="AWI26049.1"/>
    </source>
</evidence>
<feature type="transmembrane region" description="Helical" evidence="1">
    <location>
        <begin position="65"/>
        <end position="89"/>
    </location>
</feature>
<sequence>MKLYKSSRYSDSLVDENYAYAEKKVKRIKGFYVHFFVYIVINLAALAAVYYEVKTSADFWKLKNFWMALSWGIGLAAHALSVFGPHLLFGPKWEENKIRQIIDKERKSQNWE</sequence>
<keyword evidence="1" id="KW-0472">Membrane</keyword>
<dbReference type="RefSeq" id="WP_108903828.1">
    <property type="nucleotide sequence ID" value="NZ_CP029187.1"/>
</dbReference>
<dbReference type="KEGG" id="fpal:HYN49_09155"/>
<dbReference type="Pfam" id="PF13239">
    <property type="entry name" value="2TM"/>
    <property type="match status" value="1"/>
</dbReference>
<dbReference type="Proteomes" id="UP000244937">
    <property type="component" value="Chromosome"/>
</dbReference>
<reference evidence="3 4" key="1">
    <citation type="submission" date="2018-05" db="EMBL/GenBank/DDBJ databases">
        <title>Genome sequencing of Flavobacterium sp. HYN0049.</title>
        <authorList>
            <person name="Yi H."/>
            <person name="Baek C."/>
        </authorList>
    </citation>
    <scope>NUCLEOTIDE SEQUENCE [LARGE SCALE GENOMIC DNA]</scope>
    <source>
        <strain evidence="3 4">HYN0049</strain>
    </source>
</reference>
<name>A0A2S1SI63_9FLAO</name>